<gene>
    <name evidence="2" type="ORF">JFL75_19090</name>
</gene>
<dbReference type="Pfam" id="PF11211">
    <property type="entry name" value="DUF2997"/>
    <property type="match status" value="1"/>
</dbReference>
<name>A0A7T7XMI2_9SPIR</name>
<dbReference type="KEGG" id="bhc:JFL75_19090"/>
<sequence>MAEKQELEIQITHDGTVTINVQGAKGSSCLDLTKDLEESLGVVMDRERKSSFYEQPDTEKVRIQGEKQ</sequence>
<reference evidence="2" key="1">
    <citation type="submission" date="2021-01" db="EMBL/GenBank/DDBJ databases">
        <title>Description of Breznakiella homolactica.</title>
        <authorList>
            <person name="Song Y."/>
            <person name="Brune A."/>
        </authorList>
    </citation>
    <scope>NUCLEOTIDE SEQUENCE</scope>
    <source>
        <strain evidence="2">RmG30</strain>
    </source>
</reference>
<evidence type="ECO:0000313" key="2">
    <source>
        <dbReference type="EMBL" id="QQO09011.1"/>
    </source>
</evidence>
<proteinExistence type="predicted"/>
<dbReference type="RefSeq" id="WP_215626316.1">
    <property type="nucleotide sequence ID" value="NZ_CP067089.2"/>
</dbReference>
<dbReference type="EMBL" id="CP067089">
    <property type="protein sequence ID" value="QQO09011.1"/>
    <property type="molecule type" value="Genomic_DNA"/>
</dbReference>
<accession>A0A7T7XMI2</accession>
<keyword evidence="3" id="KW-1185">Reference proteome</keyword>
<evidence type="ECO:0000313" key="3">
    <source>
        <dbReference type="Proteomes" id="UP000595917"/>
    </source>
</evidence>
<dbReference type="Proteomes" id="UP000595917">
    <property type="component" value="Chromosome"/>
</dbReference>
<feature type="region of interest" description="Disordered" evidence="1">
    <location>
        <begin position="47"/>
        <end position="68"/>
    </location>
</feature>
<dbReference type="AlphaFoldDB" id="A0A7T7XMI2"/>
<evidence type="ECO:0000256" key="1">
    <source>
        <dbReference type="SAM" id="MobiDB-lite"/>
    </source>
</evidence>
<dbReference type="InterPro" id="IPR021375">
    <property type="entry name" value="DUF2997"/>
</dbReference>
<protein>
    <submittedName>
        <fullName evidence="2">DUF2997 domain-containing protein</fullName>
    </submittedName>
</protein>
<organism evidence="2 3">
    <name type="scientific">Breznakiella homolactica</name>
    <dbReference type="NCBI Taxonomy" id="2798577"/>
    <lineage>
        <taxon>Bacteria</taxon>
        <taxon>Pseudomonadati</taxon>
        <taxon>Spirochaetota</taxon>
        <taxon>Spirochaetia</taxon>
        <taxon>Spirochaetales</taxon>
        <taxon>Breznakiellaceae</taxon>
        <taxon>Breznakiella</taxon>
    </lineage>
</organism>